<dbReference type="PANTHER" id="PTHR31558:SF40">
    <property type="entry name" value="EXPRESSED PROTEIN"/>
    <property type="match status" value="1"/>
</dbReference>
<dbReference type="Pfam" id="PF07059">
    <property type="entry name" value="EDR2_C"/>
    <property type="match status" value="1"/>
</dbReference>
<evidence type="ECO:0000259" key="1">
    <source>
        <dbReference type="Pfam" id="PF07059"/>
    </source>
</evidence>
<sequence>MGGCYSMSKKRFPSQQRPHKCKKCRGKKATVSRKQDKYGLRKIVHFKAAATHRKSEGSNLTFHRTQLQWHHSQMEANVLCQEDGWYDSVSILDTDSDDDFHSVRGECFPSLSCASGVQKQQHDNASHFADAMHKLEEFCVEQYLKRDGGIAEKLCKDEPKEGDGFTIISEQGNGFPQGKLDDARCRTQGSDVLNIRKRKLGTHLSFKGLKGRHEMEDRFHGNNMKEASPHLRHLAHTSSFNENIQQLQVQSVSPSCPRKTSAVIRLSYSRKCYEGEEYCASKKFLFRPSGGLTVPFSPSGKPTPGCWSYLVPSTFNLRGESYFRDKKKCPAPNYAPYSPIGMDLFACPRKIRHIAQHIDLPPVKSHDYFPSLLIVNIQVPTYPVAMFLGDSDGEGMSFVLYFKISECFDTEVSPHFKKSVKKFIDDEIEKVKSFKSESSVSFRERLKIMAALVNPEDLHLSSTEKKLLSAYNEKPVLSRPQHEFFVGPNYFEIDLDVHRFSYISRKGLEAFRERLKDGILDLGLTIQAQKQEELPEQVLCCMRLNKVDCLNRGHIPTLVTDD</sequence>
<name>A0A8T3A9I7_DENNO</name>
<dbReference type="OrthoDB" id="9970435at2759"/>
<feature type="domain" description="Protein ENHANCED DISEASE RESISTANCE 2 C-terminal" evidence="1">
    <location>
        <begin position="307"/>
        <end position="548"/>
    </location>
</feature>
<evidence type="ECO:0000313" key="3">
    <source>
        <dbReference type="Proteomes" id="UP000829196"/>
    </source>
</evidence>
<keyword evidence="3" id="KW-1185">Reference proteome</keyword>
<evidence type="ECO:0000313" key="2">
    <source>
        <dbReference type="EMBL" id="KAI0493236.1"/>
    </source>
</evidence>
<accession>A0A8T3A9I7</accession>
<reference evidence="2" key="1">
    <citation type="journal article" date="2022" name="Front. Genet.">
        <title>Chromosome-Scale Assembly of the Dendrobium nobile Genome Provides Insights Into the Molecular Mechanism of the Biosynthesis of the Medicinal Active Ingredient of Dendrobium.</title>
        <authorList>
            <person name="Xu Q."/>
            <person name="Niu S.-C."/>
            <person name="Li K.-L."/>
            <person name="Zheng P.-J."/>
            <person name="Zhang X.-J."/>
            <person name="Jia Y."/>
            <person name="Liu Y."/>
            <person name="Niu Y.-X."/>
            <person name="Yu L.-H."/>
            <person name="Chen D.-F."/>
            <person name="Zhang G.-Q."/>
        </authorList>
    </citation>
    <scope>NUCLEOTIDE SEQUENCE</scope>
    <source>
        <tissue evidence="2">Leaf</tissue>
    </source>
</reference>
<dbReference type="Proteomes" id="UP000829196">
    <property type="component" value="Unassembled WGS sequence"/>
</dbReference>
<dbReference type="PANTHER" id="PTHR31558">
    <property type="entry name" value="CW14 PROTEIN"/>
    <property type="match status" value="1"/>
</dbReference>
<dbReference type="InterPro" id="IPR009769">
    <property type="entry name" value="EDR2_C"/>
</dbReference>
<comment type="caution">
    <text evidence="2">The sequence shown here is derived from an EMBL/GenBank/DDBJ whole genome shotgun (WGS) entry which is preliminary data.</text>
</comment>
<organism evidence="2 3">
    <name type="scientific">Dendrobium nobile</name>
    <name type="common">Orchid</name>
    <dbReference type="NCBI Taxonomy" id="94219"/>
    <lineage>
        <taxon>Eukaryota</taxon>
        <taxon>Viridiplantae</taxon>
        <taxon>Streptophyta</taxon>
        <taxon>Embryophyta</taxon>
        <taxon>Tracheophyta</taxon>
        <taxon>Spermatophyta</taxon>
        <taxon>Magnoliopsida</taxon>
        <taxon>Liliopsida</taxon>
        <taxon>Asparagales</taxon>
        <taxon>Orchidaceae</taxon>
        <taxon>Epidendroideae</taxon>
        <taxon>Malaxideae</taxon>
        <taxon>Dendrobiinae</taxon>
        <taxon>Dendrobium</taxon>
    </lineage>
</organism>
<proteinExistence type="predicted"/>
<dbReference type="AlphaFoldDB" id="A0A8T3A9I7"/>
<gene>
    <name evidence="2" type="ORF">KFK09_027512</name>
</gene>
<dbReference type="EMBL" id="JAGYWB010000018">
    <property type="protein sequence ID" value="KAI0493236.1"/>
    <property type="molecule type" value="Genomic_DNA"/>
</dbReference>
<protein>
    <recommendedName>
        <fullName evidence="1">Protein ENHANCED DISEASE RESISTANCE 2 C-terminal domain-containing protein</fullName>
    </recommendedName>
</protein>